<evidence type="ECO:0000256" key="5">
    <source>
        <dbReference type="ARBA" id="ARBA00022842"/>
    </source>
</evidence>
<gene>
    <name evidence="9" type="ORF">SAMN05421820_104415</name>
</gene>
<evidence type="ECO:0000259" key="8">
    <source>
        <dbReference type="Pfam" id="PF12804"/>
    </source>
</evidence>
<reference evidence="10" key="1">
    <citation type="submission" date="2016-10" db="EMBL/GenBank/DDBJ databases">
        <authorList>
            <person name="Varghese N."/>
            <person name="Submissions S."/>
        </authorList>
    </citation>
    <scope>NUCLEOTIDE SEQUENCE [LARGE SCALE GENOMIC DNA]</scope>
    <source>
        <strain evidence="10">DSM 19110</strain>
    </source>
</reference>
<feature type="domain" description="MobA-like NTP transferase" evidence="8">
    <location>
        <begin position="4"/>
        <end position="151"/>
    </location>
</feature>
<dbReference type="PANTHER" id="PTHR19136">
    <property type="entry name" value="MOLYBDENUM COFACTOR GUANYLYLTRANSFERASE"/>
    <property type="match status" value="1"/>
</dbReference>
<evidence type="ECO:0000313" key="10">
    <source>
        <dbReference type="Proteomes" id="UP000183200"/>
    </source>
</evidence>
<accession>A0A1G9V899</accession>
<keyword evidence="6" id="KW-0342">GTP-binding</keyword>
<dbReference type="Pfam" id="PF12804">
    <property type="entry name" value="NTP_transf_3"/>
    <property type="match status" value="1"/>
</dbReference>
<evidence type="ECO:0000313" key="9">
    <source>
        <dbReference type="EMBL" id="SDM68310.1"/>
    </source>
</evidence>
<keyword evidence="4" id="KW-0547">Nucleotide-binding</keyword>
<dbReference type="InterPro" id="IPR025877">
    <property type="entry name" value="MobA-like_NTP_Trfase"/>
</dbReference>
<dbReference type="InterPro" id="IPR013482">
    <property type="entry name" value="Molybde_CF_guanTrfase"/>
</dbReference>
<dbReference type="OrthoDB" id="9788394at2"/>
<name>A0A1G9V899_9SPHI</name>
<protein>
    <submittedName>
        <fullName evidence="9">Molybdopterin-guanine dinucleotide biosynthesis protein A</fullName>
    </submittedName>
</protein>
<keyword evidence="10" id="KW-1185">Reference proteome</keyword>
<dbReference type="AlphaFoldDB" id="A0A1G9V899"/>
<dbReference type="RefSeq" id="WP_074607813.1">
    <property type="nucleotide sequence ID" value="NZ_FNGY01000004.1"/>
</dbReference>
<dbReference type="GO" id="GO:0006777">
    <property type="term" value="P:Mo-molybdopterin cofactor biosynthetic process"/>
    <property type="evidence" value="ECO:0007669"/>
    <property type="project" value="UniProtKB-KW"/>
</dbReference>
<evidence type="ECO:0000256" key="1">
    <source>
        <dbReference type="ARBA" id="ARBA00022490"/>
    </source>
</evidence>
<dbReference type="Proteomes" id="UP000183200">
    <property type="component" value="Unassembled WGS sequence"/>
</dbReference>
<dbReference type="Gene3D" id="3.90.550.10">
    <property type="entry name" value="Spore Coat Polysaccharide Biosynthesis Protein SpsA, Chain A"/>
    <property type="match status" value="1"/>
</dbReference>
<dbReference type="PANTHER" id="PTHR19136:SF81">
    <property type="entry name" value="MOLYBDENUM COFACTOR GUANYLYLTRANSFERASE"/>
    <property type="match status" value="1"/>
</dbReference>
<dbReference type="GO" id="GO:0005525">
    <property type="term" value="F:GTP binding"/>
    <property type="evidence" value="ECO:0007669"/>
    <property type="project" value="UniProtKB-KW"/>
</dbReference>
<dbReference type="CDD" id="cd02503">
    <property type="entry name" value="MobA"/>
    <property type="match status" value="1"/>
</dbReference>
<dbReference type="GO" id="GO:0016779">
    <property type="term" value="F:nucleotidyltransferase activity"/>
    <property type="evidence" value="ECO:0007669"/>
    <property type="project" value="UniProtKB-ARBA"/>
</dbReference>
<sequence>MIRGLVLCGGESKRMGKDKGLIAFGSGNWAAHAVWKLEQLNIPVSISINPAQMQTYGHFFSAEQLIVDRTHAKGPLQGLLSTHLKYPDDDLLLLACDMIEMDTETLIELLEHALKFPGYDYYVYGQEDLTEPLCALYPSATLKKLYQELEQGHLPGFSLHKLIKKGNYKTLPINNIQTFNNYNTATI</sequence>
<keyword evidence="5" id="KW-0460">Magnesium</keyword>
<evidence type="ECO:0000256" key="3">
    <source>
        <dbReference type="ARBA" id="ARBA00022723"/>
    </source>
</evidence>
<evidence type="ECO:0000256" key="4">
    <source>
        <dbReference type="ARBA" id="ARBA00022741"/>
    </source>
</evidence>
<dbReference type="EMBL" id="FNGY01000004">
    <property type="protein sequence ID" value="SDM68310.1"/>
    <property type="molecule type" value="Genomic_DNA"/>
</dbReference>
<keyword evidence="2" id="KW-0808">Transferase</keyword>
<keyword evidence="1" id="KW-0963">Cytoplasm</keyword>
<evidence type="ECO:0000256" key="6">
    <source>
        <dbReference type="ARBA" id="ARBA00023134"/>
    </source>
</evidence>
<organism evidence="9 10">
    <name type="scientific">Pedobacter steynii</name>
    <dbReference type="NCBI Taxonomy" id="430522"/>
    <lineage>
        <taxon>Bacteria</taxon>
        <taxon>Pseudomonadati</taxon>
        <taxon>Bacteroidota</taxon>
        <taxon>Sphingobacteriia</taxon>
        <taxon>Sphingobacteriales</taxon>
        <taxon>Sphingobacteriaceae</taxon>
        <taxon>Pedobacter</taxon>
    </lineage>
</organism>
<evidence type="ECO:0000256" key="2">
    <source>
        <dbReference type="ARBA" id="ARBA00022679"/>
    </source>
</evidence>
<keyword evidence="3" id="KW-0479">Metal-binding</keyword>
<keyword evidence="7" id="KW-0501">Molybdenum cofactor biosynthesis</keyword>
<dbReference type="InterPro" id="IPR029044">
    <property type="entry name" value="Nucleotide-diphossugar_trans"/>
</dbReference>
<dbReference type="SUPFAM" id="SSF53448">
    <property type="entry name" value="Nucleotide-diphospho-sugar transferases"/>
    <property type="match status" value="1"/>
</dbReference>
<proteinExistence type="predicted"/>
<dbReference type="GO" id="GO:0046872">
    <property type="term" value="F:metal ion binding"/>
    <property type="evidence" value="ECO:0007669"/>
    <property type="project" value="UniProtKB-KW"/>
</dbReference>
<evidence type="ECO:0000256" key="7">
    <source>
        <dbReference type="ARBA" id="ARBA00023150"/>
    </source>
</evidence>